<comment type="caution">
    <text evidence="3">The sequence shown here is derived from an EMBL/GenBank/DDBJ whole genome shotgun (WGS) entry which is preliminary data.</text>
</comment>
<evidence type="ECO:0000256" key="1">
    <source>
        <dbReference type="ARBA" id="ARBA00022729"/>
    </source>
</evidence>
<protein>
    <recommendedName>
        <fullName evidence="5">Calcineurin-like phosphoesterase</fullName>
    </recommendedName>
</protein>
<reference evidence="3" key="1">
    <citation type="submission" date="2020-10" db="EMBL/GenBank/DDBJ databases">
        <title>Sequencing the genomes of 1000 actinobacteria strains.</title>
        <authorList>
            <person name="Klenk H.-P."/>
        </authorList>
    </citation>
    <scope>NUCLEOTIDE SEQUENCE</scope>
    <source>
        <strain evidence="3">DSM 45354</strain>
    </source>
</reference>
<feature type="signal peptide" evidence="2">
    <location>
        <begin position="1"/>
        <end position="31"/>
    </location>
</feature>
<dbReference type="GO" id="GO:0003993">
    <property type="term" value="F:acid phosphatase activity"/>
    <property type="evidence" value="ECO:0007669"/>
    <property type="project" value="InterPro"/>
</dbReference>
<dbReference type="InterPro" id="IPR039331">
    <property type="entry name" value="PAPs-like"/>
</dbReference>
<accession>A0A927RIA8</accession>
<dbReference type="EMBL" id="JADBEM010000001">
    <property type="protein sequence ID" value="MBE1604368.1"/>
    <property type="molecule type" value="Genomic_DNA"/>
</dbReference>
<dbReference type="RefSeq" id="WP_192748923.1">
    <property type="nucleotide sequence ID" value="NZ_BAABJL010000270.1"/>
</dbReference>
<dbReference type="AlphaFoldDB" id="A0A927RIA8"/>
<dbReference type="InterPro" id="IPR029052">
    <property type="entry name" value="Metallo-depent_PP-like"/>
</dbReference>
<evidence type="ECO:0000256" key="2">
    <source>
        <dbReference type="SAM" id="SignalP"/>
    </source>
</evidence>
<keyword evidence="4" id="KW-1185">Reference proteome</keyword>
<dbReference type="Gene3D" id="3.20.20.140">
    <property type="entry name" value="Metal-dependent hydrolases"/>
    <property type="match status" value="1"/>
</dbReference>
<keyword evidence="1 2" id="KW-0732">Signal</keyword>
<dbReference type="InterPro" id="IPR016195">
    <property type="entry name" value="Pol/histidinol_Pase-like"/>
</dbReference>
<dbReference type="SUPFAM" id="SSF89550">
    <property type="entry name" value="PHP domain-like"/>
    <property type="match status" value="1"/>
</dbReference>
<evidence type="ECO:0000313" key="4">
    <source>
        <dbReference type="Proteomes" id="UP000638648"/>
    </source>
</evidence>
<feature type="chain" id="PRO_5037588526" description="Calcineurin-like phosphoesterase" evidence="2">
    <location>
        <begin position="32"/>
        <end position="895"/>
    </location>
</feature>
<organism evidence="3 4">
    <name type="scientific">Actinopolymorpha pittospori</name>
    <dbReference type="NCBI Taxonomy" id="648752"/>
    <lineage>
        <taxon>Bacteria</taxon>
        <taxon>Bacillati</taxon>
        <taxon>Actinomycetota</taxon>
        <taxon>Actinomycetes</taxon>
        <taxon>Propionibacteriales</taxon>
        <taxon>Actinopolymorphaceae</taxon>
        <taxon>Actinopolymorpha</taxon>
    </lineage>
</organism>
<dbReference type="Gene3D" id="3.60.21.10">
    <property type="match status" value="1"/>
</dbReference>
<name>A0A927RIA8_9ACTN</name>
<dbReference type="PANTHER" id="PTHR22953:SF153">
    <property type="entry name" value="PURPLE ACID PHOSPHATASE"/>
    <property type="match status" value="1"/>
</dbReference>
<sequence length="895" mass="96262">MRPAQIRIGAALALAISAGAFSVLPANPATAAPERPTYLGKTYFTGEFHAHTSISDGVQMPMDAFTHVAANSDADFFTLSEHDVLYDRRNSDDFTTDWRHAVSDEWRYLHEVSASFNASQDDLVTIPAEEITWYDTSGHMNLFNTDWFMTARSEGDSLSFGAATGDLKYDLPTFYARLKQDPKAIAQFNHPDPAGKGAFADFKHLDRQVDDRVDLIEVKTEANRVQLQHALDAGWHLAPVLNGDEHAANWVSGDESITGVWATGKSQSAVYQAMRDRSMYSTQDVNTVLTFGVNDKLMGSILPADTTKASLDIGLTDTDASDSFTSVQVLTNGGKVAYEVPEVSGRDVHVTHDLAAADGDYFYVVAKQADGDVIVSAPVWIGDTTRGANYAPTITVDSEVPTQAAYGDRIELPAVTAVDDSGAEPKVTYEVWDDNGQVPVTDGGFSVRSYSDHIVVVKAADATGSTGAQMLRIKVAQEQADPEGAFQYMDGTATVGERPGTAGLSVATDSTIDHVYAQVRPMGHGTWRNVPVLTSTGDTTYELNTIGKPGAVYQDTVTGQPLRSHEFQLRGLKNGGEYEYRFGVSEAGTAPRATDERAWTDVRGEFRAAGAKNEPIYLVGDLAATSRAPGDLGLTQKVVDQLRDQAPGGSTLVQTGDLVAGGAHREYWEDVDNHVYDGLGLQVAPVVGDGESAGDLEYNTQNADRNAIFSNVYALPRDGAVGESNYSFDRGDVHVAVLNTSYDLDKQLDWLAEDVRASHQRSTVVVGHTSYFGGQAAETPAMADARAKVSRVFGQLGVDLYLGGHDDVYKRSAIYDGRLAATPEEIAKAITFVTLGPGGPNFGTNTAKPWDDVVDDADTQMGTVLRSTDAGLSVATYAVDGRLVDETTLAPHRKG</sequence>
<gene>
    <name evidence="3" type="ORF">HEB94_001216</name>
</gene>
<evidence type="ECO:0008006" key="5">
    <source>
        <dbReference type="Google" id="ProtNLM"/>
    </source>
</evidence>
<evidence type="ECO:0000313" key="3">
    <source>
        <dbReference type="EMBL" id="MBE1604368.1"/>
    </source>
</evidence>
<dbReference type="PANTHER" id="PTHR22953">
    <property type="entry name" value="ACID PHOSPHATASE RELATED"/>
    <property type="match status" value="1"/>
</dbReference>
<proteinExistence type="predicted"/>
<dbReference type="Proteomes" id="UP000638648">
    <property type="component" value="Unassembled WGS sequence"/>
</dbReference>
<dbReference type="SUPFAM" id="SSF56300">
    <property type="entry name" value="Metallo-dependent phosphatases"/>
    <property type="match status" value="1"/>
</dbReference>